<comment type="subcellular location">
    <subcellularLocation>
        <location evidence="2">Chromosome</location>
    </subcellularLocation>
    <subcellularLocation>
        <location evidence="1">Nucleus</location>
    </subcellularLocation>
</comment>
<keyword evidence="7" id="KW-0067">ATP-binding</keyword>
<dbReference type="EMBL" id="LSSN01000614">
    <property type="protein sequence ID" value="OMJ23055.1"/>
    <property type="molecule type" value="Genomic_DNA"/>
</dbReference>
<gene>
    <name evidence="15" type="ORF">AYI70_g2493</name>
    <name evidence="14" type="ORF">AYI70_g7742</name>
</gene>
<feature type="coiled-coil region" evidence="12">
    <location>
        <begin position="559"/>
        <end position="707"/>
    </location>
</feature>
<dbReference type="EMBL" id="LSSN01002968">
    <property type="protein sequence ID" value="OMJ14676.1"/>
    <property type="molecule type" value="Genomic_DNA"/>
</dbReference>
<dbReference type="OrthoDB" id="10072614at2759"/>
<keyword evidence="8 12" id="KW-0175">Coiled coil</keyword>
<evidence type="ECO:0000256" key="13">
    <source>
        <dbReference type="SAM" id="MobiDB-lite"/>
    </source>
</evidence>
<keyword evidence="11" id="KW-0539">Nucleus</keyword>
<dbReference type="STRING" id="133412.A0A1R1Y8B8"/>
<keyword evidence="16" id="KW-1185">Reference proteome</keyword>
<keyword evidence="4" id="KW-0158">Chromosome</keyword>
<evidence type="ECO:0000256" key="6">
    <source>
        <dbReference type="ARBA" id="ARBA00022763"/>
    </source>
</evidence>
<dbReference type="GO" id="GO:0030915">
    <property type="term" value="C:Smc5-Smc6 complex"/>
    <property type="evidence" value="ECO:0007669"/>
    <property type="project" value="TreeGrafter"/>
</dbReference>
<dbReference type="GO" id="GO:0003684">
    <property type="term" value="F:damaged DNA binding"/>
    <property type="evidence" value="ECO:0007669"/>
    <property type="project" value="TreeGrafter"/>
</dbReference>
<dbReference type="Gene3D" id="1.10.287.1490">
    <property type="match status" value="1"/>
</dbReference>
<feature type="coiled-coil region" evidence="12">
    <location>
        <begin position="176"/>
        <end position="295"/>
    </location>
</feature>
<name>A0A1R1Y8B8_9FUNG</name>
<evidence type="ECO:0000313" key="14">
    <source>
        <dbReference type="EMBL" id="OMJ14676.1"/>
    </source>
</evidence>
<evidence type="ECO:0000256" key="9">
    <source>
        <dbReference type="ARBA" id="ARBA00023172"/>
    </source>
</evidence>
<evidence type="ECO:0000256" key="8">
    <source>
        <dbReference type="ARBA" id="ARBA00023054"/>
    </source>
</evidence>
<dbReference type="PANTHER" id="PTHR19306:SF6">
    <property type="entry name" value="STRUCTURAL MAINTENANCE OF CHROMOSOMES PROTEIN 6"/>
    <property type="match status" value="1"/>
</dbReference>
<dbReference type="GO" id="GO:0005524">
    <property type="term" value="F:ATP binding"/>
    <property type="evidence" value="ECO:0007669"/>
    <property type="project" value="UniProtKB-KW"/>
</dbReference>
<dbReference type="InterPro" id="IPR027417">
    <property type="entry name" value="P-loop_NTPase"/>
</dbReference>
<feature type="coiled-coil region" evidence="12">
    <location>
        <begin position="106"/>
        <end position="140"/>
    </location>
</feature>
<evidence type="ECO:0000256" key="12">
    <source>
        <dbReference type="SAM" id="Coils"/>
    </source>
</evidence>
<evidence type="ECO:0000256" key="3">
    <source>
        <dbReference type="ARBA" id="ARBA00006793"/>
    </source>
</evidence>
<evidence type="ECO:0000256" key="7">
    <source>
        <dbReference type="ARBA" id="ARBA00022840"/>
    </source>
</evidence>
<dbReference type="GO" id="GO:0000724">
    <property type="term" value="P:double-strand break repair via homologous recombination"/>
    <property type="evidence" value="ECO:0007669"/>
    <property type="project" value="TreeGrafter"/>
</dbReference>
<dbReference type="AlphaFoldDB" id="A0A1R1Y8B8"/>
<evidence type="ECO:0000256" key="11">
    <source>
        <dbReference type="ARBA" id="ARBA00023242"/>
    </source>
</evidence>
<keyword evidence="9" id="KW-0233">DNA recombination</keyword>
<keyword evidence="10" id="KW-0234">DNA repair</keyword>
<feature type="coiled-coil region" evidence="12">
    <location>
        <begin position="488"/>
        <end position="532"/>
    </location>
</feature>
<evidence type="ECO:0000256" key="2">
    <source>
        <dbReference type="ARBA" id="ARBA00004286"/>
    </source>
</evidence>
<sequence length="934" mass="107134">MAIQVENPVNILSQDASREFLASSKPDQLYQWFLKGTQLLQLSEDLEAVRETVSVVESTIAKNQEILPSIKGKKLEWERKYQMITEARQMVQKMQEMEEKLAWVFVSEAENAKNEQVGIIKELEKKIEKLESKAESERNKTSLIDDKIKEKKESLQVSISQIDILQQAKSTIVSTQNELLSEIRRLKNNETEMNNDAREYRKRYESLEKQILNEKKRLEKDVSSEREKIEKIKARLEEENKEIVETLNQGKSKQKDLELKKADLNRGLSQSFDKAEQFKTIIAQKRRDLERLRQQSGDKLMAFGRGVSQLVSEIRRAQWVGMTPVGPIGKFIKIKDRKWSLVAETILDKSLNMFMVDNHKDRNTLDQIMRKCNCNSGILICKPELFDYSDGEPDRSFLTLLKILDISDELVKRQLINLNRIEQIILVEVRSEADDIMRSNQGKFPRNVVACFTVDGFQVGSQKGGFSTLAVNLVQQTGRLSENLDSIISKINTEILEIQKKLSDENAESNNIKDKINEIVRENQNIDNQRKAGIRKIDSIREQLNKIELEITDQEPANIMALEAELRDVQQSLQMVQSQFANQLELKKKTAEKLTTNGKDLEEASGKLDEAQTNISELRQEINEYLEAKQKVSENIQFWKSKIQKRQSQISEVNNTVKSVEREIETLTKQASQIAKIRPHIEPNLTSKKLQSEVDALSKMITEIESNQEESIEEIAKQSQIYINNYNTAKKQLKQMILYALTLKEAHQMRLQRWMNFRESMTIRVKSQFTLHLYRRGYAGNLEFDHNAKLLNPRVNTDHDLALMAATTNNVNGSADSSNDSSSKGKKTKSKLGDGKSELGAARKDNRSLSGGEKSFTTISFLLSLWEAMSCPIRALDEFDVFMDAANRAISMRMIVKSARCSPETQFLLISPQDMTIKPASDIKILMLEPPSRT</sequence>
<feature type="compositionally biased region" description="Basic and acidic residues" evidence="13">
    <location>
        <begin position="831"/>
        <end position="847"/>
    </location>
</feature>
<proteinExistence type="inferred from homology"/>
<comment type="similarity">
    <text evidence="3">Belongs to the SMC family. SMC6 subfamily.</text>
</comment>
<evidence type="ECO:0000256" key="4">
    <source>
        <dbReference type="ARBA" id="ARBA00022454"/>
    </source>
</evidence>
<keyword evidence="6" id="KW-0227">DNA damage</keyword>
<keyword evidence="5" id="KW-0547">Nucleotide-binding</keyword>
<reference evidence="15 16" key="1">
    <citation type="submission" date="2017-01" db="EMBL/GenBank/DDBJ databases">
        <authorList>
            <person name="Mah S.A."/>
            <person name="Swanson W.J."/>
            <person name="Moy G.W."/>
            <person name="Vacquier V.D."/>
        </authorList>
    </citation>
    <scope>NUCLEOTIDE SEQUENCE [LARGE SCALE GENOMIC DNA]</scope>
    <source>
        <strain evidence="15 16">GSMNP</strain>
    </source>
</reference>
<evidence type="ECO:0000256" key="10">
    <source>
        <dbReference type="ARBA" id="ARBA00023204"/>
    </source>
</evidence>
<dbReference type="GO" id="GO:0003697">
    <property type="term" value="F:single-stranded DNA binding"/>
    <property type="evidence" value="ECO:0007669"/>
    <property type="project" value="TreeGrafter"/>
</dbReference>
<dbReference type="Gene3D" id="3.40.50.300">
    <property type="entry name" value="P-loop containing nucleotide triphosphate hydrolases"/>
    <property type="match status" value="1"/>
</dbReference>
<evidence type="ECO:0000256" key="1">
    <source>
        <dbReference type="ARBA" id="ARBA00004123"/>
    </source>
</evidence>
<evidence type="ECO:0000313" key="15">
    <source>
        <dbReference type="EMBL" id="OMJ23055.1"/>
    </source>
</evidence>
<evidence type="ECO:0000313" key="16">
    <source>
        <dbReference type="Proteomes" id="UP000187283"/>
    </source>
</evidence>
<feature type="region of interest" description="Disordered" evidence="13">
    <location>
        <begin position="812"/>
        <end position="851"/>
    </location>
</feature>
<dbReference type="GO" id="GO:0005634">
    <property type="term" value="C:nucleus"/>
    <property type="evidence" value="ECO:0007669"/>
    <property type="project" value="UniProtKB-SubCell"/>
</dbReference>
<accession>A0A1R1Y8B8</accession>
<organism evidence="15 16">
    <name type="scientific">Smittium culicis</name>
    <dbReference type="NCBI Taxonomy" id="133412"/>
    <lineage>
        <taxon>Eukaryota</taxon>
        <taxon>Fungi</taxon>
        <taxon>Fungi incertae sedis</taxon>
        <taxon>Zoopagomycota</taxon>
        <taxon>Kickxellomycotina</taxon>
        <taxon>Harpellomycetes</taxon>
        <taxon>Harpellales</taxon>
        <taxon>Legeriomycetaceae</taxon>
        <taxon>Smittium</taxon>
    </lineage>
</organism>
<protein>
    <submittedName>
        <fullName evidence="15">Structural maintenance of chromosomes protein 6</fullName>
    </submittedName>
</protein>
<dbReference type="Proteomes" id="UP000187283">
    <property type="component" value="Unassembled WGS sequence"/>
</dbReference>
<dbReference type="GO" id="GO:0035861">
    <property type="term" value="C:site of double-strand break"/>
    <property type="evidence" value="ECO:0007669"/>
    <property type="project" value="TreeGrafter"/>
</dbReference>
<feature type="compositionally biased region" description="Low complexity" evidence="13">
    <location>
        <begin position="812"/>
        <end position="822"/>
    </location>
</feature>
<dbReference type="PANTHER" id="PTHR19306">
    <property type="entry name" value="STRUCTURAL MAINTENANCE OF CHROMOSOMES 5,6 SMC5, SMC6"/>
    <property type="match status" value="1"/>
</dbReference>
<dbReference type="SUPFAM" id="SSF52540">
    <property type="entry name" value="P-loop containing nucleoside triphosphate hydrolases"/>
    <property type="match status" value="1"/>
</dbReference>
<comment type="caution">
    <text evidence="15">The sequence shown here is derived from an EMBL/GenBank/DDBJ whole genome shotgun (WGS) entry which is preliminary data.</text>
</comment>
<evidence type="ECO:0000256" key="5">
    <source>
        <dbReference type="ARBA" id="ARBA00022741"/>
    </source>
</evidence>